<feature type="transmembrane region" description="Helical" evidence="7">
    <location>
        <begin position="128"/>
        <end position="150"/>
    </location>
</feature>
<dbReference type="RefSeq" id="WP_021689204.1">
    <property type="nucleotide sequence ID" value="NZ_BASZ01000002.1"/>
</dbReference>
<dbReference type="Proteomes" id="UP000016568">
    <property type="component" value="Unassembled WGS sequence"/>
</dbReference>
<feature type="transmembrane region" description="Helical" evidence="7">
    <location>
        <begin position="260"/>
        <end position="280"/>
    </location>
</feature>
<dbReference type="OrthoDB" id="5393513at2"/>
<sequence>MNWVSAFRTVFPGLALCVAVALLAAMLQVLGQLVLGQSWLEALVIAILLGSLLRTLWALPDTWAPGIRCAAKGVLELAIALLGASISFGAIADAGLPLLLAIVVTVSGAIAGSYVLGRAMGLSSRMAMLVACGNAICGNSAIAAIAPVIRAESEDVAASIAFTAVLGIVVVLALPLVAGLLDLGPVAGGILAGLTVYAVPQVLAAAGPMGGMAVQVGTLVKLVRVLMLGPIVAGLSLLMIGRKNAESHARDLARGSLVRLVPPFIVAFLALASVRSLGLMPEQAAHVAHTASGGLTVIAMAGLGLGVDVRSIWAAGPRSVFVVTASLLLLGTLAYAAMRLTGLA</sequence>
<dbReference type="GO" id="GO:0005886">
    <property type="term" value="C:plasma membrane"/>
    <property type="evidence" value="ECO:0007669"/>
    <property type="project" value="UniProtKB-SubCell"/>
</dbReference>
<evidence type="ECO:0000313" key="9">
    <source>
        <dbReference type="Proteomes" id="UP000016568"/>
    </source>
</evidence>
<dbReference type="PANTHER" id="PTHR30106:SF2">
    <property type="entry name" value="UPF0324 INNER MEMBRANE PROTEIN YEIH"/>
    <property type="match status" value="1"/>
</dbReference>
<evidence type="ECO:0000256" key="3">
    <source>
        <dbReference type="ARBA" id="ARBA00022475"/>
    </source>
</evidence>
<accession>U2YJE1</accession>
<dbReference type="InterPro" id="IPR018383">
    <property type="entry name" value="UPF0324_pro"/>
</dbReference>
<organism evidence="8 9">
    <name type="scientific">Caenibius tardaugens NBRC 16725</name>
    <dbReference type="NCBI Taxonomy" id="1219035"/>
    <lineage>
        <taxon>Bacteria</taxon>
        <taxon>Pseudomonadati</taxon>
        <taxon>Pseudomonadota</taxon>
        <taxon>Alphaproteobacteria</taxon>
        <taxon>Sphingomonadales</taxon>
        <taxon>Erythrobacteraceae</taxon>
        <taxon>Caenibius</taxon>
    </lineage>
</organism>
<comment type="caution">
    <text evidence="8">The sequence shown here is derived from an EMBL/GenBank/DDBJ whole genome shotgun (WGS) entry which is preliminary data.</text>
</comment>
<reference evidence="8 9" key="1">
    <citation type="submission" date="2013-09" db="EMBL/GenBank/DDBJ databases">
        <title>Whole genome shotgun sequence of Novosphingobium tardaugens NBRC 16725.</title>
        <authorList>
            <person name="Isaki S."/>
            <person name="Hosoyama A."/>
            <person name="Tsuchikane K."/>
            <person name="Katsumata H."/>
            <person name="Ando Y."/>
            <person name="Yamazaki S."/>
            <person name="Fujita N."/>
        </authorList>
    </citation>
    <scope>NUCLEOTIDE SEQUENCE [LARGE SCALE GENOMIC DNA]</scope>
    <source>
        <strain evidence="8 9">NBRC 16725</strain>
    </source>
</reference>
<dbReference type="KEGG" id="ntd:EGO55_01435"/>
<feature type="transmembrane region" description="Helical" evidence="7">
    <location>
        <begin position="190"/>
        <end position="210"/>
    </location>
</feature>
<keyword evidence="4 7" id="KW-0812">Transmembrane</keyword>
<dbReference type="PANTHER" id="PTHR30106">
    <property type="entry name" value="INNER MEMBRANE PROTEIN YEIH-RELATED"/>
    <property type="match status" value="1"/>
</dbReference>
<evidence type="ECO:0000256" key="6">
    <source>
        <dbReference type="ARBA" id="ARBA00023136"/>
    </source>
</evidence>
<feature type="transmembrane region" description="Helical" evidence="7">
    <location>
        <begin position="7"/>
        <end position="27"/>
    </location>
</feature>
<feature type="transmembrane region" description="Helical" evidence="7">
    <location>
        <begin position="319"/>
        <end position="338"/>
    </location>
</feature>
<gene>
    <name evidence="8" type="ORF">NT2_02_03790</name>
</gene>
<keyword evidence="3" id="KW-1003">Cell membrane</keyword>
<feature type="transmembrane region" description="Helical" evidence="7">
    <location>
        <begin position="222"/>
        <end position="240"/>
    </location>
</feature>
<keyword evidence="6 7" id="KW-0472">Membrane</keyword>
<evidence type="ECO:0000313" key="8">
    <source>
        <dbReference type="EMBL" id="GAD48297.1"/>
    </source>
</evidence>
<keyword evidence="5 7" id="KW-1133">Transmembrane helix</keyword>
<evidence type="ECO:0000256" key="4">
    <source>
        <dbReference type="ARBA" id="ARBA00022692"/>
    </source>
</evidence>
<evidence type="ECO:0000256" key="1">
    <source>
        <dbReference type="ARBA" id="ARBA00004651"/>
    </source>
</evidence>
<evidence type="ECO:0000256" key="7">
    <source>
        <dbReference type="SAM" id="Phobius"/>
    </source>
</evidence>
<feature type="transmembrane region" description="Helical" evidence="7">
    <location>
        <begin position="286"/>
        <end position="307"/>
    </location>
</feature>
<comment type="subcellular location">
    <subcellularLocation>
        <location evidence="1">Cell membrane</location>
        <topology evidence="1">Multi-pass membrane protein</topology>
    </subcellularLocation>
</comment>
<keyword evidence="9" id="KW-1185">Reference proteome</keyword>
<dbReference type="AlphaFoldDB" id="U2YJE1"/>
<comment type="similarity">
    <text evidence="2">Belongs to the UPF0324 family.</text>
</comment>
<evidence type="ECO:0008006" key="10">
    <source>
        <dbReference type="Google" id="ProtNLM"/>
    </source>
</evidence>
<feature type="transmembrane region" description="Helical" evidence="7">
    <location>
        <begin position="39"/>
        <end position="57"/>
    </location>
</feature>
<feature type="transmembrane region" description="Helical" evidence="7">
    <location>
        <begin position="69"/>
        <end position="92"/>
    </location>
</feature>
<feature type="transmembrane region" description="Helical" evidence="7">
    <location>
        <begin position="156"/>
        <end position="178"/>
    </location>
</feature>
<dbReference type="eggNOG" id="COG2855">
    <property type="taxonomic scope" value="Bacteria"/>
</dbReference>
<protein>
    <recommendedName>
        <fullName evidence="10">Sulfate exporter family transporter</fullName>
    </recommendedName>
</protein>
<dbReference type="Pfam" id="PF03601">
    <property type="entry name" value="Cons_hypoth698"/>
    <property type="match status" value="1"/>
</dbReference>
<feature type="transmembrane region" description="Helical" evidence="7">
    <location>
        <begin position="98"/>
        <end position="116"/>
    </location>
</feature>
<proteinExistence type="inferred from homology"/>
<name>U2YJE1_9SPHN</name>
<dbReference type="EMBL" id="BASZ01000002">
    <property type="protein sequence ID" value="GAD48297.1"/>
    <property type="molecule type" value="Genomic_DNA"/>
</dbReference>
<evidence type="ECO:0000256" key="5">
    <source>
        <dbReference type="ARBA" id="ARBA00022989"/>
    </source>
</evidence>
<evidence type="ECO:0000256" key="2">
    <source>
        <dbReference type="ARBA" id="ARBA00007977"/>
    </source>
</evidence>